<dbReference type="InterPro" id="IPR002347">
    <property type="entry name" value="SDR_fam"/>
</dbReference>
<dbReference type="CDD" id="cd05344">
    <property type="entry name" value="BKR_like_SDR_like"/>
    <property type="match status" value="1"/>
</dbReference>
<reference evidence="2 3" key="1">
    <citation type="submission" date="2018-04" db="EMBL/GenBank/DDBJ databases">
        <title>Complete genome uncultured novel isolate.</title>
        <authorList>
            <person name="Merlino G."/>
        </authorList>
    </citation>
    <scope>NUCLEOTIDE SEQUENCE [LARGE SCALE GENOMIC DNA]</scope>
    <source>
        <strain evidence="3">R1DC9</strain>
    </source>
</reference>
<dbReference type="OrthoDB" id="9804774at2"/>
<evidence type="ECO:0000313" key="2">
    <source>
        <dbReference type="EMBL" id="QCK16439.1"/>
    </source>
</evidence>
<organism evidence="2 3">
    <name type="scientific">Mangrovivirga cuniculi</name>
    <dbReference type="NCBI Taxonomy" id="2715131"/>
    <lineage>
        <taxon>Bacteria</taxon>
        <taxon>Pseudomonadati</taxon>
        <taxon>Bacteroidota</taxon>
        <taxon>Cytophagia</taxon>
        <taxon>Cytophagales</taxon>
        <taxon>Mangrovivirgaceae</taxon>
        <taxon>Mangrovivirga</taxon>
    </lineage>
</organism>
<dbReference type="PANTHER" id="PTHR42879:SF6">
    <property type="entry name" value="NADPH-DEPENDENT REDUCTASE BACG"/>
    <property type="match status" value="1"/>
</dbReference>
<sequence>MEISLKNRRALVCGSSRGIGKAIAIGLAASGASITLISRNKERLKQVAAELDTSMGQVHDVISADFNEPHLVEKAVNTYLSEGKDIDILINNTGGPSPGLAFESEPALYQNAFSAHLIVNQILLQALLPHMQNQQFGRVINIVSTSVKAPIPGLGVSNTIRGAVANWSKTLSAELAGFGITVNNVLPGLTKTDRLKSLIQSRAEAERISYMEMEDRMMKSVPAGRFAEPEEIANIVVFLASNKASYINGVSLSVDGGKTPVQ</sequence>
<dbReference type="Gene3D" id="3.40.50.720">
    <property type="entry name" value="NAD(P)-binding Rossmann-like Domain"/>
    <property type="match status" value="1"/>
</dbReference>
<dbReference type="PRINTS" id="PR00081">
    <property type="entry name" value="GDHRDH"/>
</dbReference>
<dbReference type="Pfam" id="PF13561">
    <property type="entry name" value="adh_short_C2"/>
    <property type="match status" value="1"/>
</dbReference>
<dbReference type="InterPro" id="IPR050259">
    <property type="entry name" value="SDR"/>
</dbReference>
<dbReference type="EMBL" id="CP028923">
    <property type="protein sequence ID" value="QCK16439.1"/>
    <property type="molecule type" value="Genomic_DNA"/>
</dbReference>
<proteinExistence type="inferred from homology"/>
<gene>
    <name evidence="2" type="ORF">DCC35_17735</name>
</gene>
<keyword evidence="3" id="KW-1185">Reference proteome</keyword>
<dbReference type="RefSeq" id="WP_137092028.1">
    <property type="nucleotide sequence ID" value="NZ_CP028923.1"/>
</dbReference>
<accession>A0A4D7JKI4</accession>
<dbReference type="KEGG" id="fpf:DCC35_17735"/>
<dbReference type="AlphaFoldDB" id="A0A4D7JKI4"/>
<dbReference type="InterPro" id="IPR036291">
    <property type="entry name" value="NAD(P)-bd_dom_sf"/>
</dbReference>
<dbReference type="SUPFAM" id="SSF51735">
    <property type="entry name" value="NAD(P)-binding Rossmann-fold domains"/>
    <property type="match status" value="1"/>
</dbReference>
<comment type="similarity">
    <text evidence="1">Belongs to the short-chain dehydrogenases/reductases (SDR) family.</text>
</comment>
<name>A0A4D7JKI4_9BACT</name>
<dbReference type="PANTHER" id="PTHR42879">
    <property type="entry name" value="3-OXOACYL-(ACYL-CARRIER-PROTEIN) REDUCTASE"/>
    <property type="match status" value="1"/>
</dbReference>
<protein>
    <submittedName>
        <fullName evidence="2">Short-chain dehydrogenase</fullName>
    </submittedName>
</protein>
<evidence type="ECO:0000256" key="1">
    <source>
        <dbReference type="ARBA" id="ARBA00006484"/>
    </source>
</evidence>
<evidence type="ECO:0000313" key="3">
    <source>
        <dbReference type="Proteomes" id="UP000298616"/>
    </source>
</evidence>
<dbReference type="Proteomes" id="UP000298616">
    <property type="component" value="Chromosome"/>
</dbReference>